<dbReference type="PROSITE" id="PS51257">
    <property type="entry name" value="PROKAR_LIPOPROTEIN"/>
    <property type="match status" value="1"/>
</dbReference>
<gene>
    <name evidence="2" type="ORF">HMPREF0636_1551</name>
</gene>
<evidence type="ECO:0000256" key="1">
    <source>
        <dbReference type="SAM" id="SignalP"/>
    </source>
</evidence>
<dbReference type="PATRIC" id="fig|887901.3.peg.737"/>
<sequence>MKKVLMMLFAVLLFASCNKEAGEPQPQKEQEQKHYSLSLDVAASTEVQRYKALDHLNYKFDNGKVKPNLVPGEEIEVYTQILAYRGIRLETGYTDKLKWRVSDDGKKLYCKQTIRDMTFNPNDYDKVTLVAGIYAMRNIHSDIIPLPENNEVKVFTPTTSSTFSMKVPYFLPEMELKKDAQGIYVNKLLANNKFKPKGYLLKVHVKNELNEPLALSGVQSCGLVPDVADYAGSGSITDRPLKGRYNTSYYTNRKFSFSKDFTVPAGATSSEAFLMWLPEMLDNANYLIDLIVKDVPSQAFYVSKLFTKSSPSEYVEGNMYSVTLTVRPIRNPLEYLSKYAVNKDGTGFLTNWDDFAPEDTKNFTTKNKEVGYFDGYQVTMREGGNDLSKALILAGEEYSYPNGGAGVKWHLPTVAEWNSVFTANWVNSPVQIGDYKGLFGVPNIKSYEQSGNTYEVYTLCFNPLANDKITKELIAGELTRPLPALPTAGSWYWFTDGYVNQLYRAAFLPEISENKRYAFYYKYDYTTHMMTIKCKYVGANPEFTTAEDVKNKINWSSVTTSRTIPAYSAKVRINIHYEGVPHRPDIQEIELHAIDRLHLWAEELTLGRNNNDAAILYNNLACATFGPDRSLRLGGLDYIKGGVFTGSGPKARVHYSSGGWTHQVVYYPVYLFRKFQ</sequence>
<evidence type="ECO:0000313" key="2">
    <source>
        <dbReference type="EMBL" id="EWC92585.1"/>
    </source>
</evidence>
<dbReference type="Proteomes" id="UP000023482">
    <property type="component" value="Unassembled WGS sequence"/>
</dbReference>
<keyword evidence="1" id="KW-0732">Signal</keyword>
<dbReference type="RefSeq" id="WP_044168560.1">
    <property type="nucleotide sequence ID" value="NZ_JDFF01000012.1"/>
</dbReference>
<dbReference type="OrthoDB" id="9814063at2"/>
<proteinExistence type="predicted"/>
<dbReference type="AlphaFoldDB" id="Z4WXV0"/>
<reference evidence="2 3" key="1">
    <citation type="submission" date="2014-01" db="EMBL/GenBank/DDBJ databases">
        <authorList>
            <person name="Durkin A.S."/>
            <person name="McCorrison J."/>
            <person name="Torralba M."/>
            <person name="Gillis M."/>
            <person name="Haft D.H."/>
            <person name="Methe B."/>
            <person name="Sutton G."/>
            <person name="Nelson K.E."/>
        </authorList>
    </citation>
    <scope>NUCLEOTIDE SEQUENCE [LARGE SCALE GENOMIC DNA]</scope>
    <source>
        <strain evidence="2 3">ATCC 51270</strain>
    </source>
</reference>
<evidence type="ECO:0000313" key="3">
    <source>
        <dbReference type="Proteomes" id="UP000023482"/>
    </source>
</evidence>
<accession>Z4WXV0</accession>
<organism evidence="2 3">
    <name type="scientific">Porphyromonas catoniae ATCC 51270</name>
    <dbReference type="NCBI Taxonomy" id="887901"/>
    <lineage>
        <taxon>Bacteria</taxon>
        <taxon>Pseudomonadati</taxon>
        <taxon>Bacteroidota</taxon>
        <taxon>Bacteroidia</taxon>
        <taxon>Bacteroidales</taxon>
        <taxon>Porphyromonadaceae</taxon>
        <taxon>Porphyromonas</taxon>
    </lineage>
</organism>
<dbReference type="EMBL" id="JDFF01000012">
    <property type="protein sequence ID" value="EWC92585.1"/>
    <property type="molecule type" value="Genomic_DNA"/>
</dbReference>
<keyword evidence="3" id="KW-1185">Reference proteome</keyword>
<keyword evidence="2" id="KW-0449">Lipoprotein</keyword>
<feature type="chain" id="PRO_5004989894" evidence="1">
    <location>
        <begin position="22"/>
        <end position="676"/>
    </location>
</feature>
<comment type="caution">
    <text evidence="2">The sequence shown here is derived from an EMBL/GenBank/DDBJ whole genome shotgun (WGS) entry which is preliminary data.</text>
</comment>
<name>Z4WXV0_9PORP</name>
<feature type="signal peptide" evidence="1">
    <location>
        <begin position="1"/>
        <end position="21"/>
    </location>
</feature>
<protein>
    <submittedName>
        <fullName evidence="2">Putative lipoprotein</fullName>
    </submittedName>
</protein>